<name>A0A5J5C3B6_9ASTE</name>
<evidence type="ECO:0000313" key="1">
    <source>
        <dbReference type="EMBL" id="KAA8549883.1"/>
    </source>
</evidence>
<proteinExistence type="predicted"/>
<gene>
    <name evidence="1" type="ORF">F0562_001567</name>
</gene>
<keyword evidence="2" id="KW-1185">Reference proteome</keyword>
<dbReference type="AlphaFoldDB" id="A0A5J5C3B6"/>
<accession>A0A5J5C3B6</accession>
<reference evidence="1 2" key="1">
    <citation type="submission" date="2019-09" db="EMBL/GenBank/DDBJ databases">
        <title>A chromosome-level genome assembly of the Chinese tupelo Nyssa sinensis.</title>
        <authorList>
            <person name="Yang X."/>
            <person name="Kang M."/>
            <person name="Yang Y."/>
            <person name="Xiong H."/>
            <person name="Wang M."/>
            <person name="Zhang Z."/>
            <person name="Wang Z."/>
            <person name="Wu H."/>
            <person name="Ma T."/>
            <person name="Liu J."/>
            <person name="Xi Z."/>
        </authorList>
    </citation>
    <scope>NUCLEOTIDE SEQUENCE [LARGE SCALE GENOMIC DNA]</scope>
    <source>
        <strain evidence="1">J267</strain>
        <tissue evidence="1">Leaf</tissue>
    </source>
</reference>
<dbReference type="OrthoDB" id="1828692at2759"/>
<evidence type="ECO:0000313" key="2">
    <source>
        <dbReference type="Proteomes" id="UP000325577"/>
    </source>
</evidence>
<protein>
    <submittedName>
        <fullName evidence="1">Uncharacterized protein</fullName>
    </submittedName>
</protein>
<dbReference type="EMBL" id="CM018031">
    <property type="protein sequence ID" value="KAA8549883.1"/>
    <property type="molecule type" value="Genomic_DNA"/>
</dbReference>
<sequence>MTIHVDLKLVFPQKHLGRALNIHRSLQSHLSPPHVGEELREVMGQLEPAEPSREVEDLAGAWRLGAGADLSRTEEAAGVEDGHLGGGVVDGDGVGVGDVYGQEDKSEVVFEFQRD</sequence>
<dbReference type="Proteomes" id="UP000325577">
    <property type="component" value="Linkage Group LG0"/>
</dbReference>
<organism evidence="1 2">
    <name type="scientific">Nyssa sinensis</name>
    <dbReference type="NCBI Taxonomy" id="561372"/>
    <lineage>
        <taxon>Eukaryota</taxon>
        <taxon>Viridiplantae</taxon>
        <taxon>Streptophyta</taxon>
        <taxon>Embryophyta</taxon>
        <taxon>Tracheophyta</taxon>
        <taxon>Spermatophyta</taxon>
        <taxon>Magnoliopsida</taxon>
        <taxon>eudicotyledons</taxon>
        <taxon>Gunneridae</taxon>
        <taxon>Pentapetalae</taxon>
        <taxon>asterids</taxon>
        <taxon>Cornales</taxon>
        <taxon>Nyssaceae</taxon>
        <taxon>Nyssa</taxon>
    </lineage>
</organism>